<proteinExistence type="inferred from homology"/>
<feature type="domain" description="GBD/FH3" evidence="5">
    <location>
        <begin position="249"/>
        <end position="655"/>
    </location>
</feature>
<feature type="region of interest" description="Disordered" evidence="4">
    <location>
        <begin position="65"/>
        <end position="92"/>
    </location>
</feature>
<evidence type="ECO:0000256" key="4">
    <source>
        <dbReference type="SAM" id="MobiDB-lite"/>
    </source>
</evidence>
<dbReference type="Gene3D" id="1.25.10.10">
    <property type="entry name" value="Leucine-rich Repeat Variant"/>
    <property type="match status" value="1"/>
</dbReference>
<dbReference type="Gene3D" id="6.10.30.50">
    <property type="match status" value="1"/>
</dbReference>
<protein>
    <submittedName>
        <fullName evidence="7">Uncharacterized protein</fullName>
    </submittedName>
</protein>
<dbReference type="InterPro" id="IPR010473">
    <property type="entry name" value="GTPase-bd"/>
</dbReference>
<organism evidence="7 8">
    <name type="scientific">Yarrowia lipolytica</name>
    <name type="common">Candida lipolytica</name>
    <dbReference type="NCBI Taxonomy" id="4952"/>
    <lineage>
        <taxon>Eukaryota</taxon>
        <taxon>Fungi</taxon>
        <taxon>Dikarya</taxon>
        <taxon>Ascomycota</taxon>
        <taxon>Saccharomycotina</taxon>
        <taxon>Dipodascomycetes</taxon>
        <taxon>Dipodascales</taxon>
        <taxon>Dipodascales incertae sedis</taxon>
        <taxon>Yarrowia</taxon>
    </lineage>
</organism>
<feature type="compositionally biased region" description="Polar residues" evidence="4">
    <location>
        <begin position="81"/>
        <end position="92"/>
    </location>
</feature>
<dbReference type="GO" id="GO:0003779">
    <property type="term" value="F:actin binding"/>
    <property type="evidence" value="ECO:0007669"/>
    <property type="project" value="InterPro"/>
</dbReference>
<feature type="compositionally biased region" description="Gly residues" evidence="4">
    <location>
        <begin position="980"/>
        <end position="1002"/>
    </location>
</feature>
<feature type="compositionally biased region" description="Polar residues" evidence="4">
    <location>
        <begin position="1889"/>
        <end position="1902"/>
    </location>
</feature>
<name>A0A1D8NE51_YARLL</name>
<dbReference type="RefSeq" id="XP_502674.3">
    <property type="nucleotide sequence ID" value="XM_502674.3"/>
</dbReference>
<comment type="similarity">
    <text evidence="2">Belongs to the formin homology family. BNI1 subfamily.</text>
</comment>
<dbReference type="Proteomes" id="UP000182444">
    <property type="component" value="Chromosome 1D"/>
</dbReference>
<feature type="region of interest" description="Disordered" evidence="4">
    <location>
        <begin position="976"/>
        <end position="1195"/>
    </location>
</feature>
<evidence type="ECO:0000256" key="2">
    <source>
        <dbReference type="ARBA" id="ARBA00037935"/>
    </source>
</evidence>
<dbReference type="FunFam" id="1.20.58.2220:FF:000006">
    <property type="entry name" value="Cytokinesis protein sepA"/>
    <property type="match status" value="1"/>
</dbReference>
<dbReference type="EMBL" id="CP017556">
    <property type="protein sequence ID" value="AOW03898.1"/>
    <property type="molecule type" value="Genomic_DNA"/>
</dbReference>
<dbReference type="GO" id="GO:0033554">
    <property type="term" value="P:cellular response to stress"/>
    <property type="evidence" value="ECO:0007669"/>
    <property type="project" value="UniProtKB-ARBA"/>
</dbReference>
<dbReference type="PROSITE" id="PS51444">
    <property type="entry name" value="FH2"/>
    <property type="match status" value="1"/>
</dbReference>
<dbReference type="GO" id="GO:0043332">
    <property type="term" value="C:mating projection tip"/>
    <property type="evidence" value="ECO:0007669"/>
    <property type="project" value="TreeGrafter"/>
</dbReference>
<feature type="compositionally biased region" description="Basic and acidic residues" evidence="4">
    <location>
        <begin position="1851"/>
        <end position="1867"/>
    </location>
</feature>
<feature type="compositionally biased region" description="Gly residues" evidence="4">
    <location>
        <begin position="1"/>
        <end position="12"/>
    </location>
</feature>
<feature type="compositionally biased region" description="Pro residues" evidence="4">
    <location>
        <begin position="1093"/>
        <end position="1173"/>
    </location>
</feature>
<feature type="compositionally biased region" description="Polar residues" evidence="4">
    <location>
        <begin position="1799"/>
        <end position="1808"/>
    </location>
</feature>
<dbReference type="InterPro" id="IPR010472">
    <property type="entry name" value="FH3_dom"/>
</dbReference>
<feature type="coiled-coil region" evidence="3">
    <location>
        <begin position="679"/>
        <end position="760"/>
    </location>
</feature>
<dbReference type="InterPro" id="IPR014768">
    <property type="entry name" value="GBD/FH3_dom"/>
</dbReference>
<dbReference type="GO" id="GO:0030010">
    <property type="term" value="P:establishment of cell polarity"/>
    <property type="evidence" value="ECO:0007669"/>
    <property type="project" value="UniProtKB-ARBA"/>
</dbReference>
<evidence type="ECO:0000313" key="8">
    <source>
        <dbReference type="Proteomes" id="UP000182444"/>
    </source>
</evidence>
<dbReference type="SMART" id="SM01140">
    <property type="entry name" value="Drf_GBD"/>
    <property type="match status" value="1"/>
</dbReference>
<feature type="compositionally biased region" description="Basic and acidic residues" evidence="4">
    <location>
        <begin position="1746"/>
        <end position="1760"/>
    </location>
</feature>
<feature type="compositionally biased region" description="Polar residues" evidence="4">
    <location>
        <begin position="317"/>
        <end position="326"/>
    </location>
</feature>
<gene>
    <name evidence="7" type="ORF">YALI1_D13611g</name>
</gene>
<feature type="region of interest" description="Disordered" evidence="4">
    <location>
        <begin position="809"/>
        <end position="828"/>
    </location>
</feature>
<feature type="region of interest" description="Disordered" evidence="4">
    <location>
        <begin position="171"/>
        <end position="236"/>
    </location>
</feature>
<dbReference type="PROSITE" id="PS51232">
    <property type="entry name" value="GBD_FH3"/>
    <property type="match status" value="1"/>
</dbReference>
<dbReference type="Pfam" id="PF02181">
    <property type="entry name" value="FH2"/>
    <property type="match status" value="1"/>
</dbReference>
<dbReference type="eggNOG" id="KOG1922">
    <property type="taxonomic scope" value="Eukaryota"/>
</dbReference>
<feature type="compositionally biased region" description="Basic residues" evidence="4">
    <location>
        <begin position="1641"/>
        <end position="1654"/>
    </location>
</feature>
<feature type="compositionally biased region" description="Acidic residues" evidence="4">
    <location>
        <begin position="1065"/>
        <end position="1075"/>
    </location>
</feature>
<dbReference type="GO" id="GO:0032991">
    <property type="term" value="C:protein-containing complex"/>
    <property type="evidence" value="ECO:0007669"/>
    <property type="project" value="UniProtKB-ARBA"/>
</dbReference>
<feature type="domain" description="FH2" evidence="6">
    <location>
        <begin position="1194"/>
        <end position="1610"/>
    </location>
</feature>
<feature type="region of interest" description="Disordered" evidence="4">
    <location>
        <begin position="301"/>
        <end position="326"/>
    </location>
</feature>
<dbReference type="KEGG" id="yli:2910444"/>
<dbReference type="Gene3D" id="1.10.238.150">
    <property type="entry name" value="Formin, FH3 diaphanous domain"/>
    <property type="match status" value="1"/>
</dbReference>
<feature type="compositionally biased region" description="Basic residues" evidence="4">
    <location>
        <begin position="304"/>
        <end position="313"/>
    </location>
</feature>
<dbReference type="GeneID" id="2910444"/>
<dbReference type="GO" id="GO:0005938">
    <property type="term" value="C:cell cortex"/>
    <property type="evidence" value="ECO:0007669"/>
    <property type="project" value="UniProtKB-ARBA"/>
</dbReference>
<dbReference type="GO" id="GO:0000131">
    <property type="term" value="C:incipient cellular bud site"/>
    <property type="evidence" value="ECO:0007669"/>
    <property type="project" value="UniProtKB-ARBA"/>
</dbReference>
<feature type="region of interest" description="Disordered" evidence="4">
    <location>
        <begin position="1"/>
        <end position="32"/>
    </location>
</feature>
<dbReference type="Gene3D" id="1.20.58.2220">
    <property type="entry name" value="Formin, FH2 domain"/>
    <property type="match status" value="1"/>
</dbReference>
<dbReference type="Pfam" id="PF06371">
    <property type="entry name" value="Drf_GBD"/>
    <property type="match status" value="1"/>
</dbReference>
<evidence type="ECO:0000256" key="3">
    <source>
        <dbReference type="SAM" id="Coils"/>
    </source>
</evidence>
<reference evidence="7 8" key="1">
    <citation type="journal article" date="2016" name="PLoS ONE">
        <title>Sequence Assembly of Yarrowia lipolytica Strain W29/CLIB89 Shows Transposable Element Diversity.</title>
        <authorList>
            <person name="Magnan C."/>
            <person name="Yu J."/>
            <person name="Chang I."/>
            <person name="Jahn E."/>
            <person name="Kanomata Y."/>
            <person name="Wu J."/>
            <person name="Zeller M."/>
            <person name="Oakes M."/>
            <person name="Baldi P."/>
            <person name="Sandmeyer S."/>
        </authorList>
    </citation>
    <scope>NUCLEOTIDE SEQUENCE [LARGE SCALE GENOMIC DNA]</scope>
    <source>
        <strain evidence="8">CLIB89(W29)</strain>
    </source>
</reference>
<feature type="region of interest" description="Disordered" evidence="4">
    <location>
        <begin position="104"/>
        <end position="132"/>
    </location>
</feature>
<feature type="compositionally biased region" description="Polar residues" evidence="4">
    <location>
        <begin position="218"/>
        <end position="236"/>
    </location>
</feature>
<dbReference type="VEuPathDB" id="FungiDB:YALI1_D13611g"/>
<feature type="compositionally biased region" description="Polar residues" evidence="4">
    <location>
        <begin position="104"/>
        <end position="120"/>
    </location>
</feature>
<dbReference type="PANTHER" id="PTHR47102">
    <property type="entry name" value="PROTEIN BNI1"/>
    <property type="match status" value="1"/>
</dbReference>
<feature type="region of interest" description="Disordered" evidence="4">
    <location>
        <begin position="1641"/>
        <end position="1660"/>
    </location>
</feature>
<dbReference type="InterPro" id="IPR042201">
    <property type="entry name" value="FH2_Formin_sf"/>
</dbReference>
<dbReference type="PANTHER" id="PTHR47102:SF2">
    <property type="entry name" value="PROTEIN BNI1"/>
    <property type="match status" value="1"/>
</dbReference>
<dbReference type="GO" id="GO:0031267">
    <property type="term" value="F:small GTPase binding"/>
    <property type="evidence" value="ECO:0007669"/>
    <property type="project" value="InterPro"/>
</dbReference>
<sequence>MEVASGGGGRGTSGARPPRTAAEDTQKSAIPRIICPRWSQRIHTATRDVYHMALTPDANTDMKRNEAKKHDISGPLPDSASIRSSTAGKLQSVTQGLGLRKLSKQNSVRSLGSDTSSIYSHNDPDGGNLHTIPTNSSAFSSLAYDSISQKSNKPIHVPYLPAAGDNASGSGFVPQNISAPIPPLPQQQHHGSLHSLPNMLKTGHRRKSSMSSHDTSSTEAESTLSGGSRPPSINSARESSISLARMDLEHPPDEATIHQLYMQLMNKRDFKNLPEEARRQMISYPTDKKWTLIVQDHLADHQKGRLRQSHHTPHLPTPSQSNNSHSPEFYVRKILDNTITSKQLGNLWVSLRTEPVDWVRDFIDAQGQVALAAWLQQINSRTNNSEGFLDREYDIVRCLKALLNLRDGADHAVRTSKCVAPIVRSLVSPRLSTRKLVTDVLTFLAHWDAPKGHDQVLAGLSQLKQHLNEVSRFDAWFSVVEQTLAGRGKFGSLVGASDDLRSGGVSIESLLMEYSLATMFLINILIQGVEDIRVRVHLRSQMKACGLPRIAARMQALNYDLLTEQLQKYDEQAALDFEDLVALDRQANVGDMTDPVAIAEEIWSRVEHTQGEGHFVSIMQHLLLIREDPREDGARMLQLVDAVVTHLVMDRIMPDVDFRSVVNFSVQSLLGKLHTDDQARRAILEAKEALRDVEIAEAEKMRMEEQLQQGSDGVISKLHQTLEEMEHNARISRRQNDALRSELEDAREQSLVKLQEQELEIRELYMMLKEREVAAADTSMVSTEGGKSQGIIDRQRMLQRLEQQVHQKTAEYGSLSVGRNQVEPSPRLRELRDRMEALQLQARELESYDFDEDEFDTEEPDASTPALTKEDLYARRLEKLERLKKLQEASGELALSFNAADVSKQDLYERRLQQVERLRRLQEASGDVALAMNDPGIQLSAEEIELIERHRRGEKQQQGQPQAATATLVEIRKPKAVAGDGSGGGDGIGSGSGTGSGNGTGNGPDAATMPSIHDRPSALPFANELVAKFKGGKGGDGHGDIDSADEDAGDSSVTRVKKETKTEPEDVVIEIDDEPEAKKEKENAHSPVKFTGGPPPPPPPPPPPMFTGGPPPMFTGGPPPPPPPPPPGFTGGPPPPGFTGGPPPPGFTGGPPPPPPPPPLPPGFTGGPPPPAPAFVAGATPSPSPSPQLPSGFETPIGRPKRKLKQMHWEKLENVEHTFWAQLSSGDVEADLYKKGIFDEVERIFAAKEAKKMIGKRGAKEGDFEKLSVIARDLSQQIGINFHTFNDLGVPEIVSELMSVSRRVRNPVLLEFLLKDEVLEIPNSVTRQLTPYSTRFEDGEVREPEKNVEDLERNDQIYLQTVFDLQHYWRQRTRAILMTCTFEKEYSDLVTKLTSVDAACETLKNSEMLRRIFLIILSVGNYMNDANKQATGFKLATLQRLIFTKDEKNTITFLHYVEQLVRNSFPEVDSFIDELAPVCAIERLSVEHLQNDCRDYMQNISNIQTSLDVGALSDPKRLHPRDRIITHMHLHMDSARRKRNFLQDHLQTTLAEFSQIMRFFGEDPGDMQSQSTFFGKFVAFVKEYRKAKDENLHREEENRIYEARKQRALASRKAAEDAAAAAAESGENLVMDDLLERLRKSSHGARSARRRAAARKNQDASSKLYQENLIEDADDYDKSIIIEGDTTEIREGSPNADADTTEVQPARDDEADTEAPAVAPSSRTSTRLSVDVSRGDVPEGVSTPRTPHETEDAHTPDRAVPEVAVTTPNDDDDDDVGTRAQNLLQALRSGGASPRGHRSTGSVGSMSQGRLAEMRARKANRLRNKMSIGSDSDLGPHLSPSATNRSPSAAEKIKVEEDIEAERRDSAEPETEIESSEEPDSPTPRRPGTASSQSSRYTNDEE</sequence>
<dbReference type="FunFam" id="6.10.30.50:FF:000001">
    <property type="entry name" value="Cytokinesis sepA protein"/>
    <property type="match status" value="1"/>
</dbReference>
<dbReference type="InterPro" id="IPR011989">
    <property type="entry name" value="ARM-like"/>
</dbReference>
<keyword evidence="1 3" id="KW-0175">Coiled coil</keyword>
<dbReference type="SUPFAM" id="SSF101447">
    <property type="entry name" value="Formin homology 2 domain (FH2 domain)"/>
    <property type="match status" value="1"/>
</dbReference>
<dbReference type="SMART" id="SM01139">
    <property type="entry name" value="Drf_FH3"/>
    <property type="match status" value="1"/>
</dbReference>
<evidence type="ECO:0000259" key="5">
    <source>
        <dbReference type="PROSITE" id="PS51232"/>
    </source>
</evidence>
<dbReference type="GO" id="GO:0005935">
    <property type="term" value="C:cellular bud neck"/>
    <property type="evidence" value="ECO:0007669"/>
    <property type="project" value="UniProtKB-ARBA"/>
</dbReference>
<dbReference type="InterPro" id="IPR051661">
    <property type="entry name" value="Actin_filament_regulator"/>
</dbReference>
<evidence type="ECO:0000259" key="6">
    <source>
        <dbReference type="PROSITE" id="PS51444"/>
    </source>
</evidence>
<dbReference type="PRINTS" id="PR01217">
    <property type="entry name" value="PRICHEXTENSN"/>
</dbReference>
<dbReference type="GO" id="GO:0032153">
    <property type="term" value="C:cell division site"/>
    <property type="evidence" value="ECO:0007669"/>
    <property type="project" value="TreeGrafter"/>
</dbReference>
<dbReference type="InterPro" id="IPR016024">
    <property type="entry name" value="ARM-type_fold"/>
</dbReference>
<dbReference type="SMART" id="SM00498">
    <property type="entry name" value="FH2"/>
    <property type="match status" value="1"/>
</dbReference>
<dbReference type="GO" id="GO:0051017">
    <property type="term" value="P:actin filament bundle assembly"/>
    <property type="evidence" value="ECO:0007669"/>
    <property type="project" value="TreeGrafter"/>
</dbReference>
<dbReference type="SUPFAM" id="SSF48371">
    <property type="entry name" value="ARM repeat"/>
    <property type="match status" value="1"/>
</dbReference>
<accession>A0A1D8NE51</accession>
<evidence type="ECO:0000313" key="7">
    <source>
        <dbReference type="EMBL" id="AOW03898.1"/>
    </source>
</evidence>
<dbReference type="GO" id="GO:1903475">
    <property type="term" value="P:mitotic actomyosin contractile ring assembly"/>
    <property type="evidence" value="ECO:0007669"/>
    <property type="project" value="TreeGrafter"/>
</dbReference>
<feature type="region of interest" description="Disordered" evidence="4">
    <location>
        <begin position="1685"/>
        <end position="1902"/>
    </location>
</feature>
<dbReference type="GO" id="GO:0015629">
    <property type="term" value="C:actin cytoskeleton"/>
    <property type="evidence" value="ECO:0007669"/>
    <property type="project" value="UniProtKB-ARBA"/>
</dbReference>
<dbReference type="InterPro" id="IPR015425">
    <property type="entry name" value="FH2_Formin"/>
</dbReference>
<dbReference type="VEuPathDB" id="FungiDB:YALI0_D10879g"/>
<dbReference type="GO" id="GO:0005934">
    <property type="term" value="C:cellular bud tip"/>
    <property type="evidence" value="ECO:0007669"/>
    <property type="project" value="UniProtKB-ARBA"/>
</dbReference>
<dbReference type="Pfam" id="PF06367">
    <property type="entry name" value="Drf_FH3"/>
    <property type="match status" value="1"/>
</dbReference>
<dbReference type="GO" id="GO:0051016">
    <property type="term" value="P:barbed-end actin filament capping"/>
    <property type="evidence" value="ECO:0007669"/>
    <property type="project" value="TreeGrafter"/>
</dbReference>
<feature type="coiled-coil region" evidence="3">
    <location>
        <begin position="828"/>
        <end position="889"/>
    </location>
</feature>
<dbReference type="FunFam" id="1.25.10.10:FF:000898">
    <property type="entry name" value="Formin BNI1"/>
    <property type="match status" value="1"/>
</dbReference>
<evidence type="ECO:0000256" key="1">
    <source>
        <dbReference type="ARBA" id="ARBA00023054"/>
    </source>
</evidence>
<feature type="compositionally biased region" description="Acidic residues" evidence="4">
    <location>
        <begin position="1868"/>
        <end position="1880"/>
    </location>
</feature>